<sequence>DVQGGEEAVYVGPGCTLNWGDGNIDADPCFADPCNGDYHLKSQAGRWEPSGQTWVQDAVTSPCIDAGIDVGNPASDWTAELWPHGKRINMGAYGDTPEASMSVSDVGNIADLNNSGFIDYVDMRMFTDKWLYQEFLLSEDLNRDGTVDFVDFAIMSAHWLECTAPVNSNSIVKDGIEYYMQTDKFIYNLGEEVEMLYRVTNLRDEEVLIGCSRSPEFNLLVQKDEETIWMKVQGWYWFSPGITLSGGEYTDLSHGWDMKDGDGNLVEPGVYNVVGVMYNEPWNYDNSGSPTVTEVAVPITIIP</sequence>
<dbReference type="Pfam" id="PF08480">
    <property type="entry name" value="Disaggr_assoc"/>
    <property type="match status" value="1"/>
</dbReference>
<dbReference type="SUPFAM" id="SSF63446">
    <property type="entry name" value="Type I dockerin domain"/>
    <property type="match status" value="1"/>
</dbReference>
<name>X0SRK6_9ZZZZ</name>
<organism evidence="2">
    <name type="scientific">marine sediment metagenome</name>
    <dbReference type="NCBI Taxonomy" id="412755"/>
    <lineage>
        <taxon>unclassified sequences</taxon>
        <taxon>metagenomes</taxon>
        <taxon>ecological metagenomes</taxon>
    </lineage>
</organism>
<protein>
    <recommendedName>
        <fullName evidence="1">Disaggregatase-related domain-containing protein</fullName>
    </recommendedName>
</protein>
<dbReference type="InterPro" id="IPR013687">
    <property type="entry name" value="Disaggr-rel"/>
</dbReference>
<dbReference type="InterPro" id="IPR018247">
    <property type="entry name" value="EF_Hand_1_Ca_BS"/>
</dbReference>
<reference evidence="2" key="1">
    <citation type="journal article" date="2014" name="Front. Microbiol.">
        <title>High frequency of phylogenetically diverse reductive dehalogenase-homologous genes in deep subseafloor sedimentary metagenomes.</title>
        <authorList>
            <person name="Kawai M."/>
            <person name="Futagami T."/>
            <person name="Toyoda A."/>
            <person name="Takaki Y."/>
            <person name="Nishi S."/>
            <person name="Hori S."/>
            <person name="Arai W."/>
            <person name="Tsubouchi T."/>
            <person name="Morono Y."/>
            <person name="Uchiyama I."/>
            <person name="Ito T."/>
            <person name="Fujiyama A."/>
            <person name="Inagaki F."/>
            <person name="Takami H."/>
        </authorList>
    </citation>
    <scope>NUCLEOTIDE SEQUENCE</scope>
    <source>
        <strain evidence="2">Expedition CK06-06</strain>
    </source>
</reference>
<dbReference type="PROSITE" id="PS00018">
    <property type="entry name" value="EF_HAND_1"/>
    <property type="match status" value="2"/>
</dbReference>
<dbReference type="EMBL" id="BARS01001933">
    <property type="protein sequence ID" value="GAF78502.1"/>
    <property type="molecule type" value="Genomic_DNA"/>
</dbReference>
<evidence type="ECO:0000313" key="2">
    <source>
        <dbReference type="EMBL" id="GAF78502.1"/>
    </source>
</evidence>
<feature type="non-terminal residue" evidence="2">
    <location>
        <position position="1"/>
    </location>
</feature>
<dbReference type="AlphaFoldDB" id="X0SRK6"/>
<dbReference type="InterPro" id="IPR036439">
    <property type="entry name" value="Dockerin_dom_sf"/>
</dbReference>
<proteinExistence type="predicted"/>
<accession>X0SRK6</accession>
<comment type="caution">
    <text evidence="2">The sequence shown here is derived from an EMBL/GenBank/DDBJ whole genome shotgun (WGS) entry which is preliminary data.</text>
</comment>
<feature type="domain" description="Disaggregatase-related" evidence="1">
    <location>
        <begin position="21"/>
        <end position="67"/>
    </location>
</feature>
<dbReference type="Gene3D" id="1.10.1330.10">
    <property type="entry name" value="Dockerin domain"/>
    <property type="match status" value="1"/>
</dbReference>
<evidence type="ECO:0000259" key="1">
    <source>
        <dbReference type="Pfam" id="PF08480"/>
    </source>
</evidence>
<gene>
    <name evidence="2" type="ORF">S01H1_03564</name>
</gene>
<dbReference type="GO" id="GO:0000272">
    <property type="term" value="P:polysaccharide catabolic process"/>
    <property type="evidence" value="ECO:0007669"/>
    <property type="project" value="InterPro"/>
</dbReference>